<dbReference type="SUPFAM" id="SSF53335">
    <property type="entry name" value="S-adenosyl-L-methionine-dependent methyltransferases"/>
    <property type="match status" value="1"/>
</dbReference>
<evidence type="ECO:0000313" key="2">
    <source>
        <dbReference type="EMBL" id="KAK8963709.1"/>
    </source>
</evidence>
<comment type="caution">
    <text evidence="2">The sequence shown here is derived from an EMBL/GenBank/DDBJ whole genome shotgun (WGS) entry which is preliminary data.</text>
</comment>
<proteinExistence type="predicted"/>
<gene>
    <name evidence="2" type="ORF">KSP40_PGU006133</name>
</gene>
<dbReference type="CDD" id="cd02440">
    <property type="entry name" value="AdoMet_MTases"/>
    <property type="match status" value="1"/>
</dbReference>
<accession>A0ABR2MJG6</accession>
<dbReference type="Gene3D" id="3.40.50.150">
    <property type="entry name" value="Vaccinia Virus protein VP39"/>
    <property type="match status" value="1"/>
</dbReference>
<dbReference type="Pfam" id="PF01564">
    <property type="entry name" value="Spermine_synth"/>
    <property type="match status" value="1"/>
</dbReference>
<name>A0ABR2MJG6_9ASPA</name>
<sequence>MPSIPFLSYEDDVIRSTPVEKLIGPSAGEMLVEDVEIDRSPMSPELRRRLRFKKMPNLVQTQVRLLPESVDAALIRPEIGSLVHPYLSHMVSTLFLISPAISDAFLSGSPPWVLCVGVGGGPLLMSLRCHLGLRVLGVEADDVVLSTARRHFGLVESEFLKIVIGDGIEFIKNYAMEISESKLFHAIMVDLDEADPMSGVGAPPLEFLEKSVLLGARRALHPDGILVVNTISSIKDIYARMIEILRSFFSELYELEVENGENCVVVATSSPIGSITKEMKHGHIFEKLKQLSCDRFIDSMRKI</sequence>
<dbReference type="PANTHER" id="PTHR43317:SF1">
    <property type="entry name" value="THERMOSPERMINE SYNTHASE ACAULIS5"/>
    <property type="match status" value="1"/>
</dbReference>
<dbReference type="Proteomes" id="UP001412067">
    <property type="component" value="Unassembled WGS sequence"/>
</dbReference>
<organism evidence="2 3">
    <name type="scientific">Platanthera guangdongensis</name>
    <dbReference type="NCBI Taxonomy" id="2320717"/>
    <lineage>
        <taxon>Eukaryota</taxon>
        <taxon>Viridiplantae</taxon>
        <taxon>Streptophyta</taxon>
        <taxon>Embryophyta</taxon>
        <taxon>Tracheophyta</taxon>
        <taxon>Spermatophyta</taxon>
        <taxon>Magnoliopsida</taxon>
        <taxon>Liliopsida</taxon>
        <taxon>Asparagales</taxon>
        <taxon>Orchidaceae</taxon>
        <taxon>Orchidoideae</taxon>
        <taxon>Orchideae</taxon>
        <taxon>Orchidinae</taxon>
        <taxon>Platanthera</taxon>
    </lineage>
</organism>
<dbReference type="InterPro" id="IPR029063">
    <property type="entry name" value="SAM-dependent_MTases_sf"/>
</dbReference>
<evidence type="ECO:0000256" key="1">
    <source>
        <dbReference type="ARBA" id="ARBA00023115"/>
    </source>
</evidence>
<keyword evidence="3" id="KW-1185">Reference proteome</keyword>
<dbReference type="PANTHER" id="PTHR43317">
    <property type="entry name" value="THERMOSPERMINE SYNTHASE ACAULIS5"/>
    <property type="match status" value="1"/>
</dbReference>
<keyword evidence="1" id="KW-0620">Polyamine biosynthesis</keyword>
<evidence type="ECO:0000313" key="3">
    <source>
        <dbReference type="Proteomes" id="UP001412067"/>
    </source>
</evidence>
<protein>
    <submittedName>
        <fullName evidence="2">Uncharacterized protein</fullName>
    </submittedName>
</protein>
<dbReference type="EMBL" id="JBBWWR010000007">
    <property type="protein sequence ID" value="KAK8963709.1"/>
    <property type="molecule type" value="Genomic_DNA"/>
</dbReference>
<reference evidence="2 3" key="1">
    <citation type="journal article" date="2022" name="Nat. Plants">
        <title>Genomes of leafy and leafless Platanthera orchids illuminate the evolution of mycoheterotrophy.</title>
        <authorList>
            <person name="Li M.H."/>
            <person name="Liu K.W."/>
            <person name="Li Z."/>
            <person name="Lu H.C."/>
            <person name="Ye Q.L."/>
            <person name="Zhang D."/>
            <person name="Wang J.Y."/>
            <person name="Li Y.F."/>
            <person name="Zhong Z.M."/>
            <person name="Liu X."/>
            <person name="Yu X."/>
            <person name="Liu D.K."/>
            <person name="Tu X.D."/>
            <person name="Liu B."/>
            <person name="Hao Y."/>
            <person name="Liao X.Y."/>
            <person name="Jiang Y.T."/>
            <person name="Sun W.H."/>
            <person name="Chen J."/>
            <person name="Chen Y.Q."/>
            <person name="Ai Y."/>
            <person name="Zhai J.W."/>
            <person name="Wu S.S."/>
            <person name="Zhou Z."/>
            <person name="Hsiao Y.Y."/>
            <person name="Wu W.L."/>
            <person name="Chen Y.Y."/>
            <person name="Lin Y.F."/>
            <person name="Hsu J.L."/>
            <person name="Li C.Y."/>
            <person name="Wang Z.W."/>
            <person name="Zhao X."/>
            <person name="Zhong W.Y."/>
            <person name="Ma X.K."/>
            <person name="Ma L."/>
            <person name="Huang J."/>
            <person name="Chen G.Z."/>
            <person name="Huang M.Z."/>
            <person name="Huang L."/>
            <person name="Peng D.H."/>
            <person name="Luo Y.B."/>
            <person name="Zou S.Q."/>
            <person name="Chen S.P."/>
            <person name="Lan S."/>
            <person name="Tsai W.C."/>
            <person name="Van de Peer Y."/>
            <person name="Liu Z.J."/>
        </authorList>
    </citation>
    <scope>NUCLEOTIDE SEQUENCE [LARGE SCALE GENOMIC DNA]</scope>
    <source>
        <strain evidence="2">Lor288</strain>
    </source>
</reference>